<comment type="caution">
    <text evidence="7">The sequence shown here is derived from an EMBL/GenBank/DDBJ whole genome shotgun (WGS) entry which is preliminary data.</text>
</comment>
<dbReference type="Gene3D" id="3.30.40.10">
    <property type="entry name" value="Zinc/RING finger domain, C3HC4 (zinc finger)"/>
    <property type="match status" value="1"/>
</dbReference>
<dbReference type="InterPro" id="IPR001841">
    <property type="entry name" value="Znf_RING"/>
</dbReference>
<evidence type="ECO:0000256" key="3">
    <source>
        <dbReference type="ARBA" id="ARBA00022833"/>
    </source>
</evidence>
<gene>
    <name evidence="7" type="ORF">MNOR_LOCUS4038</name>
</gene>
<dbReference type="SUPFAM" id="SSF57850">
    <property type="entry name" value="RING/U-box"/>
    <property type="match status" value="1"/>
</dbReference>
<evidence type="ECO:0000256" key="4">
    <source>
        <dbReference type="PROSITE-ProRule" id="PRU00175"/>
    </source>
</evidence>
<evidence type="ECO:0000256" key="2">
    <source>
        <dbReference type="ARBA" id="ARBA00022771"/>
    </source>
</evidence>
<accession>A0AAV2PUM9</accession>
<evidence type="ECO:0000259" key="6">
    <source>
        <dbReference type="PROSITE" id="PS50089"/>
    </source>
</evidence>
<keyword evidence="8" id="KW-1185">Reference proteome</keyword>
<reference evidence="7 8" key="1">
    <citation type="submission" date="2024-05" db="EMBL/GenBank/DDBJ databases">
        <authorList>
            <person name="Wallberg A."/>
        </authorList>
    </citation>
    <scope>NUCLEOTIDE SEQUENCE [LARGE SCALE GENOMIC DNA]</scope>
</reference>
<dbReference type="GO" id="GO:0008270">
    <property type="term" value="F:zinc ion binding"/>
    <property type="evidence" value="ECO:0007669"/>
    <property type="project" value="UniProtKB-KW"/>
</dbReference>
<dbReference type="PROSITE" id="PS00518">
    <property type="entry name" value="ZF_RING_1"/>
    <property type="match status" value="1"/>
</dbReference>
<dbReference type="InterPro" id="IPR052667">
    <property type="entry name" value="E3_ubiquitin-ligase_RING"/>
</dbReference>
<dbReference type="SMART" id="SM00184">
    <property type="entry name" value="RING"/>
    <property type="match status" value="1"/>
</dbReference>
<keyword evidence="5" id="KW-0175">Coiled coil</keyword>
<dbReference type="InterPro" id="IPR013083">
    <property type="entry name" value="Znf_RING/FYVE/PHD"/>
</dbReference>
<dbReference type="Pfam" id="PF13639">
    <property type="entry name" value="zf-RING_2"/>
    <property type="match status" value="1"/>
</dbReference>
<dbReference type="Proteomes" id="UP001497623">
    <property type="component" value="Unassembled WGS sequence"/>
</dbReference>
<name>A0AAV2PUM9_MEGNR</name>
<dbReference type="EMBL" id="CAXKWB010001457">
    <property type="protein sequence ID" value="CAL4064389.1"/>
    <property type="molecule type" value="Genomic_DNA"/>
</dbReference>
<dbReference type="PANTHER" id="PTHR47156">
    <property type="entry name" value="PROTEIN CBG20824"/>
    <property type="match status" value="1"/>
</dbReference>
<feature type="coiled-coil region" evidence="5">
    <location>
        <begin position="156"/>
        <end position="204"/>
    </location>
</feature>
<dbReference type="AlphaFoldDB" id="A0AAV2PUM9"/>
<proteinExistence type="predicted"/>
<evidence type="ECO:0000313" key="8">
    <source>
        <dbReference type="Proteomes" id="UP001497623"/>
    </source>
</evidence>
<keyword evidence="2 4" id="KW-0863">Zinc-finger</keyword>
<evidence type="ECO:0000256" key="1">
    <source>
        <dbReference type="ARBA" id="ARBA00022723"/>
    </source>
</evidence>
<dbReference type="SUPFAM" id="SSF57845">
    <property type="entry name" value="B-box zinc-binding domain"/>
    <property type="match status" value="1"/>
</dbReference>
<feature type="domain" description="RING-type" evidence="6">
    <location>
        <begin position="5"/>
        <end position="48"/>
    </location>
</feature>
<protein>
    <recommendedName>
        <fullName evidence="6">RING-type domain-containing protein</fullName>
    </recommendedName>
</protein>
<feature type="non-terminal residue" evidence="7">
    <location>
        <position position="292"/>
    </location>
</feature>
<evidence type="ECO:0000256" key="5">
    <source>
        <dbReference type="SAM" id="Coils"/>
    </source>
</evidence>
<dbReference type="InterPro" id="IPR017907">
    <property type="entry name" value="Znf_RING_CS"/>
</dbReference>
<feature type="non-terminal residue" evidence="7">
    <location>
        <position position="1"/>
    </location>
</feature>
<sequence>EDTECLVCFSKFDGEEHRPRALPCGHTICTDCLETAIKALIKKCPKCRKVYSASNVNQIPINFNLESVMKLLSISKTSKGTDLPECAEHQIQVSHRCSTHKAWICQSCVQEDHSSEYCKIITVTEELNVKKSAKLDQTKPMLNSFEETYKKIDDCKKQCKEQITECDEDIVRLNKEIQSKKTSKLQLEEKCATLDQKLDSIKGKRSYYDQAVSSLKASETIKDVSQCSLKLQNEAEKLKLISLEIEKELESMLRTVQFQHDDLLGFPKLSVRDGRTHLHVLQVNGIYKYPPA</sequence>
<evidence type="ECO:0000313" key="7">
    <source>
        <dbReference type="EMBL" id="CAL4064389.1"/>
    </source>
</evidence>
<keyword evidence="3" id="KW-0862">Zinc</keyword>
<dbReference type="PROSITE" id="PS50089">
    <property type="entry name" value="ZF_RING_2"/>
    <property type="match status" value="1"/>
</dbReference>
<organism evidence="7 8">
    <name type="scientific">Meganyctiphanes norvegica</name>
    <name type="common">Northern krill</name>
    <name type="synonym">Thysanopoda norvegica</name>
    <dbReference type="NCBI Taxonomy" id="48144"/>
    <lineage>
        <taxon>Eukaryota</taxon>
        <taxon>Metazoa</taxon>
        <taxon>Ecdysozoa</taxon>
        <taxon>Arthropoda</taxon>
        <taxon>Crustacea</taxon>
        <taxon>Multicrustacea</taxon>
        <taxon>Malacostraca</taxon>
        <taxon>Eumalacostraca</taxon>
        <taxon>Eucarida</taxon>
        <taxon>Euphausiacea</taxon>
        <taxon>Euphausiidae</taxon>
        <taxon>Meganyctiphanes</taxon>
    </lineage>
</organism>
<dbReference type="PANTHER" id="PTHR47156:SF6">
    <property type="entry name" value="C2H2-TYPE DOMAIN-CONTAINING PROTEIN-RELATED"/>
    <property type="match status" value="1"/>
</dbReference>
<keyword evidence="1" id="KW-0479">Metal-binding</keyword>